<keyword evidence="2" id="KW-0812">Transmembrane</keyword>
<name>A0A9D1Z1K1_9BACT</name>
<proteinExistence type="predicted"/>
<organism evidence="3 4">
    <name type="scientific">Candidatus Alistipes intestinigallinarum</name>
    <dbReference type="NCBI Taxonomy" id="2838440"/>
    <lineage>
        <taxon>Bacteria</taxon>
        <taxon>Pseudomonadati</taxon>
        <taxon>Bacteroidota</taxon>
        <taxon>Bacteroidia</taxon>
        <taxon>Bacteroidales</taxon>
        <taxon>Rikenellaceae</taxon>
        <taxon>Alistipes</taxon>
    </lineage>
</organism>
<protein>
    <submittedName>
        <fullName evidence="3">Uncharacterized protein</fullName>
    </submittedName>
</protein>
<dbReference type="EMBL" id="DXDA01000007">
    <property type="protein sequence ID" value="HIY67931.1"/>
    <property type="molecule type" value="Genomic_DNA"/>
</dbReference>
<evidence type="ECO:0000313" key="3">
    <source>
        <dbReference type="EMBL" id="HIY67931.1"/>
    </source>
</evidence>
<feature type="region of interest" description="Disordered" evidence="1">
    <location>
        <begin position="136"/>
        <end position="166"/>
    </location>
</feature>
<gene>
    <name evidence="3" type="ORF">H9828_00780</name>
</gene>
<evidence type="ECO:0000256" key="2">
    <source>
        <dbReference type="SAM" id="Phobius"/>
    </source>
</evidence>
<dbReference type="AlphaFoldDB" id="A0A9D1Z1K1"/>
<keyword evidence="2" id="KW-0472">Membrane</keyword>
<evidence type="ECO:0000313" key="4">
    <source>
        <dbReference type="Proteomes" id="UP000886844"/>
    </source>
</evidence>
<reference evidence="3" key="2">
    <citation type="submission" date="2021-04" db="EMBL/GenBank/DDBJ databases">
        <authorList>
            <person name="Gilroy R."/>
        </authorList>
    </citation>
    <scope>NUCLEOTIDE SEQUENCE</scope>
    <source>
        <strain evidence="3">5134</strain>
    </source>
</reference>
<accession>A0A9D1Z1K1</accession>
<comment type="caution">
    <text evidence="3">The sequence shown here is derived from an EMBL/GenBank/DDBJ whole genome shotgun (WGS) entry which is preliminary data.</text>
</comment>
<sequence>MEMNFTNLRILFLLVAVAFGLLFLFEQRLDEAASPEAFREWVDEWLFRLPSPKVLCIVLVTLLLALVAGKMLHIGHIRRHMFRYAEFLRDSYADRPVDPLLYRKWSETVEAYNQSRSHWPFRLFWRAAEAGIFQQREGPPPVAGLSSCNSPKTGVSPKGGMRKKKS</sequence>
<dbReference type="Proteomes" id="UP000886844">
    <property type="component" value="Unassembled WGS sequence"/>
</dbReference>
<evidence type="ECO:0000256" key="1">
    <source>
        <dbReference type="SAM" id="MobiDB-lite"/>
    </source>
</evidence>
<feature type="transmembrane region" description="Helical" evidence="2">
    <location>
        <begin position="51"/>
        <end position="73"/>
    </location>
</feature>
<keyword evidence="2" id="KW-1133">Transmembrane helix</keyword>
<reference evidence="3" key="1">
    <citation type="journal article" date="2021" name="PeerJ">
        <title>Extensive microbial diversity within the chicken gut microbiome revealed by metagenomics and culture.</title>
        <authorList>
            <person name="Gilroy R."/>
            <person name="Ravi A."/>
            <person name="Getino M."/>
            <person name="Pursley I."/>
            <person name="Horton D.L."/>
            <person name="Alikhan N.F."/>
            <person name="Baker D."/>
            <person name="Gharbi K."/>
            <person name="Hall N."/>
            <person name="Watson M."/>
            <person name="Adriaenssens E.M."/>
            <person name="Foster-Nyarko E."/>
            <person name="Jarju S."/>
            <person name="Secka A."/>
            <person name="Antonio M."/>
            <person name="Oren A."/>
            <person name="Chaudhuri R.R."/>
            <person name="La Ragione R."/>
            <person name="Hildebrand F."/>
            <person name="Pallen M.J."/>
        </authorList>
    </citation>
    <scope>NUCLEOTIDE SEQUENCE</scope>
    <source>
        <strain evidence="3">5134</strain>
    </source>
</reference>